<dbReference type="EMBL" id="CM047582">
    <property type="protein sequence ID" value="KAI9915649.1"/>
    <property type="molecule type" value="Genomic_DNA"/>
</dbReference>
<evidence type="ECO:0000313" key="1">
    <source>
        <dbReference type="EMBL" id="KAI9915649.1"/>
    </source>
</evidence>
<proteinExistence type="predicted"/>
<sequence>MPSVAEPYLETLANVRKTKKTDDRIENVFQAAFKNPHREAWAFKMLKLYGYTPEDVLKVAVGNKAFLEFHAKYLNWLQLHHPTPGFGSTLTPRQFLFERSRVERAIKDRGFAFRLFEKWDSAGIEKDEAFKQVKNIGLSKDATAQLRKHYSIWKPERRKKSWLRRLLERFLSFLFKRRSRSA</sequence>
<dbReference type="Proteomes" id="UP001163321">
    <property type="component" value="Chromosome 3"/>
</dbReference>
<protein>
    <submittedName>
        <fullName evidence="1">Uncharacterized protein</fullName>
    </submittedName>
</protein>
<reference evidence="1 2" key="1">
    <citation type="journal article" date="2022" name="bioRxiv">
        <title>The genome of the oomycete Peronosclerospora sorghi, a cosmopolitan pathogen of maize and sorghum, is inflated with dispersed pseudogenes.</title>
        <authorList>
            <person name="Fletcher K."/>
            <person name="Martin F."/>
            <person name="Isakeit T."/>
            <person name="Cavanaugh K."/>
            <person name="Magill C."/>
            <person name="Michelmore R."/>
        </authorList>
    </citation>
    <scope>NUCLEOTIDE SEQUENCE [LARGE SCALE GENOMIC DNA]</scope>
    <source>
        <strain evidence="1">P6</strain>
    </source>
</reference>
<comment type="caution">
    <text evidence="1">The sequence shown here is derived from an EMBL/GenBank/DDBJ whole genome shotgun (WGS) entry which is preliminary data.</text>
</comment>
<organism evidence="1 2">
    <name type="scientific">Peronosclerospora sorghi</name>
    <dbReference type="NCBI Taxonomy" id="230839"/>
    <lineage>
        <taxon>Eukaryota</taxon>
        <taxon>Sar</taxon>
        <taxon>Stramenopiles</taxon>
        <taxon>Oomycota</taxon>
        <taxon>Peronosporomycetes</taxon>
        <taxon>Peronosporales</taxon>
        <taxon>Peronosporaceae</taxon>
        <taxon>Peronosclerospora</taxon>
    </lineage>
</organism>
<accession>A0ACC0WC27</accession>
<keyword evidence="2" id="KW-1185">Reference proteome</keyword>
<evidence type="ECO:0000313" key="2">
    <source>
        <dbReference type="Proteomes" id="UP001163321"/>
    </source>
</evidence>
<name>A0ACC0WC27_9STRA</name>
<gene>
    <name evidence="1" type="ORF">PsorP6_007095</name>
</gene>